<dbReference type="NCBIfam" id="TIGR01509">
    <property type="entry name" value="HAD-SF-IA-v3"/>
    <property type="match status" value="1"/>
</dbReference>
<dbReference type="SUPFAM" id="SSF56784">
    <property type="entry name" value="HAD-like"/>
    <property type="match status" value="1"/>
</dbReference>
<dbReference type="GO" id="GO:0016787">
    <property type="term" value="F:hydrolase activity"/>
    <property type="evidence" value="ECO:0007669"/>
    <property type="project" value="UniProtKB-KW"/>
</dbReference>
<dbReference type="CDD" id="cd07505">
    <property type="entry name" value="HAD_BPGM-like"/>
    <property type="match status" value="1"/>
</dbReference>
<reference evidence="1" key="1">
    <citation type="submission" date="2019-08" db="EMBL/GenBank/DDBJ databases">
        <authorList>
            <person name="Kucharzyk K."/>
            <person name="Murdoch R.W."/>
            <person name="Higgins S."/>
            <person name="Loffler F."/>
        </authorList>
    </citation>
    <scope>NUCLEOTIDE SEQUENCE</scope>
</reference>
<dbReference type="PRINTS" id="PR00413">
    <property type="entry name" value="HADHALOGNASE"/>
</dbReference>
<dbReference type="InterPro" id="IPR023214">
    <property type="entry name" value="HAD_sf"/>
</dbReference>
<dbReference type="PANTHER" id="PTHR18901">
    <property type="entry name" value="2-DEOXYGLUCOSE-6-PHOSPHATE PHOSPHATASE 2"/>
    <property type="match status" value="1"/>
</dbReference>
<evidence type="ECO:0000313" key="1">
    <source>
        <dbReference type="EMBL" id="MPM15578.1"/>
    </source>
</evidence>
<dbReference type="InterPro" id="IPR023198">
    <property type="entry name" value="PGP-like_dom2"/>
</dbReference>
<dbReference type="EMBL" id="VSSQ01002465">
    <property type="protein sequence ID" value="MPM15578.1"/>
    <property type="molecule type" value="Genomic_DNA"/>
</dbReference>
<dbReference type="SFLD" id="SFLDG01129">
    <property type="entry name" value="C1.5:_HAD__Beta-PGM__Phosphata"/>
    <property type="match status" value="1"/>
</dbReference>
<keyword evidence="1" id="KW-0378">Hydrolase</keyword>
<protein>
    <submittedName>
        <fullName evidence="1">Phosphorylated carbohydrates phosphatase</fullName>
        <ecNumber evidence="1">3.1.3.-</ecNumber>
    </submittedName>
</protein>
<dbReference type="EC" id="3.1.3.-" evidence="1"/>
<dbReference type="Gene3D" id="3.40.50.1000">
    <property type="entry name" value="HAD superfamily/HAD-like"/>
    <property type="match status" value="1"/>
</dbReference>
<comment type="caution">
    <text evidence="1">The sequence shown here is derived from an EMBL/GenBank/DDBJ whole genome shotgun (WGS) entry which is preliminary data.</text>
</comment>
<dbReference type="Pfam" id="PF00702">
    <property type="entry name" value="Hydrolase"/>
    <property type="match status" value="1"/>
</dbReference>
<dbReference type="PANTHER" id="PTHR18901:SF38">
    <property type="entry name" value="PSEUDOURIDINE-5'-PHOSPHATASE"/>
    <property type="match status" value="1"/>
</dbReference>
<gene>
    <name evidence="1" type="ORF">SDC9_61949</name>
</gene>
<dbReference type="Gene3D" id="1.10.150.240">
    <property type="entry name" value="Putative phosphatase, domain 2"/>
    <property type="match status" value="1"/>
</dbReference>
<dbReference type="AlphaFoldDB" id="A0A644XIG1"/>
<accession>A0A644XIG1</accession>
<dbReference type="SFLD" id="SFLDS00003">
    <property type="entry name" value="Haloacid_Dehalogenase"/>
    <property type="match status" value="1"/>
</dbReference>
<sequence length="218" mass="22813">MTPRAVVFDMDGVLTDTESVWDEVRRGLAAEEGLPWPAGATRAMMGMSTQEWSGYLVGTVGLSGTAEEAARRTIDALAQRYAVDLPALPGAVDAVRRLAARWPLGLASSSPRRLIDVSLTILGIAAEFRVTVSTEEVGRGKPAPDGYLRACELLGADPAQCVAIEDSSNGLRAAAAAGMAVIAVPRPDFPPAPGALELADAVVPHLDDVTLDLVEGLR</sequence>
<dbReference type="InterPro" id="IPR006439">
    <property type="entry name" value="HAD-SF_hydro_IA"/>
</dbReference>
<proteinExistence type="predicted"/>
<organism evidence="1">
    <name type="scientific">bioreactor metagenome</name>
    <dbReference type="NCBI Taxonomy" id="1076179"/>
    <lineage>
        <taxon>unclassified sequences</taxon>
        <taxon>metagenomes</taxon>
        <taxon>ecological metagenomes</taxon>
    </lineage>
</organism>
<dbReference type="InterPro" id="IPR036412">
    <property type="entry name" value="HAD-like_sf"/>
</dbReference>
<dbReference type="SFLD" id="SFLDG01135">
    <property type="entry name" value="C1.5.6:_HAD__Beta-PGM__Phospha"/>
    <property type="match status" value="1"/>
</dbReference>
<name>A0A644XIG1_9ZZZZ</name>